<evidence type="ECO:0000313" key="2">
    <source>
        <dbReference type="EMBL" id="SNY70455.1"/>
    </source>
</evidence>
<name>A0A285KCX7_9ACTN</name>
<protein>
    <recommendedName>
        <fullName evidence="1">Polymerase nucleotidyl transferase domain-containing protein</fullName>
    </recommendedName>
</protein>
<proteinExistence type="predicted"/>
<dbReference type="InterPro" id="IPR002934">
    <property type="entry name" value="Polymerase_NTP_transf_dom"/>
</dbReference>
<dbReference type="Pfam" id="PF01909">
    <property type="entry name" value="NTP_transf_2"/>
    <property type="match status" value="1"/>
</dbReference>
<sequence>MIAEDVARRYLELADDRLPGLVTGLHIVGSAAIGAWQPGVSDVDAVILTSRPASADDLAALAEIHTSLGRPHFDGVYLSPELAATWPDDRREVPFAVDGTLVTGRPCGELTPVVWLILRKYGIAVRGPAPEVRVDYDNLRRYLLDNLGGYWQNQAAQIAEALPTITDQVLDPEIVTFHVLGPARLHYTLAYGDIISKSAAGDYLSKLFPSYADLAAKAVRWRAGTAEEFVRADLEAAGLAVTEVVEDATRRFS</sequence>
<dbReference type="InterPro" id="IPR043519">
    <property type="entry name" value="NT_sf"/>
</dbReference>
<dbReference type="RefSeq" id="WP_097328393.1">
    <property type="nucleotide sequence ID" value="NZ_OBDY01000037.1"/>
</dbReference>
<evidence type="ECO:0000313" key="3">
    <source>
        <dbReference type="Proteomes" id="UP000219612"/>
    </source>
</evidence>
<dbReference type="EMBL" id="OBDY01000037">
    <property type="protein sequence ID" value="SNY70455.1"/>
    <property type="molecule type" value="Genomic_DNA"/>
</dbReference>
<accession>A0A285KCX7</accession>
<dbReference type="Proteomes" id="UP000219612">
    <property type="component" value="Unassembled WGS sequence"/>
</dbReference>
<gene>
    <name evidence="2" type="ORF">SAMN05421748_13788</name>
</gene>
<keyword evidence="3" id="KW-1185">Reference proteome</keyword>
<dbReference type="GO" id="GO:0016779">
    <property type="term" value="F:nucleotidyltransferase activity"/>
    <property type="evidence" value="ECO:0007669"/>
    <property type="project" value="InterPro"/>
</dbReference>
<reference evidence="2 3" key="1">
    <citation type="submission" date="2017-09" db="EMBL/GenBank/DDBJ databases">
        <authorList>
            <person name="Ehlers B."/>
            <person name="Leendertz F.H."/>
        </authorList>
    </citation>
    <scope>NUCLEOTIDE SEQUENCE [LARGE SCALE GENOMIC DNA]</scope>
    <source>
        <strain evidence="2 3">CGMCC 4.6857</strain>
    </source>
</reference>
<organism evidence="2 3">
    <name type="scientific">Paractinoplanes atraurantiacus</name>
    <dbReference type="NCBI Taxonomy" id="1036182"/>
    <lineage>
        <taxon>Bacteria</taxon>
        <taxon>Bacillati</taxon>
        <taxon>Actinomycetota</taxon>
        <taxon>Actinomycetes</taxon>
        <taxon>Micromonosporales</taxon>
        <taxon>Micromonosporaceae</taxon>
        <taxon>Paractinoplanes</taxon>
    </lineage>
</organism>
<feature type="domain" description="Polymerase nucleotidyl transferase" evidence="1">
    <location>
        <begin position="14"/>
        <end position="67"/>
    </location>
</feature>
<evidence type="ECO:0000259" key="1">
    <source>
        <dbReference type="Pfam" id="PF01909"/>
    </source>
</evidence>
<dbReference type="AlphaFoldDB" id="A0A285KCX7"/>
<dbReference type="SUPFAM" id="SSF81301">
    <property type="entry name" value="Nucleotidyltransferase"/>
    <property type="match status" value="1"/>
</dbReference>
<dbReference type="OrthoDB" id="4066793at2"/>